<dbReference type="EMBL" id="JAPDRQ010000001">
    <property type="protein sequence ID" value="KAJ9664796.1"/>
    <property type="molecule type" value="Genomic_DNA"/>
</dbReference>
<reference evidence="1" key="1">
    <citation type="submission" date="2022-10" db="EMBL/GenBank/DDBJ databases">
        <title>Culturing micro-colonial fungi from biological soil crusts in the Mojave desert and describing Neophaeococcomyces mojavensis, and introducing the new genera and species Taxawa tesnikishii.</title>
        <authorList>
            <person name="Kurbessoian T."/>
            <person name="Stajich J.E."/>
        </authorList>
    </citation>
    <scope>NUCLEOTIDE SEQUENCE</scope>
    <source>
        <strain evidence="1">JES_112</strain>
    </source>
</reference>
<proteinExistence type="predicted"/>
<keyword evidence="2" id="KW-1185">Reference proteome</keyword>
<name>A0ACC3AL20_9EURO</name>
<comment type="caution">
    <text evidence="1">The sequence shown here is derived from an EMBL/GenBank/DDBJ whole genome shotgun (WGS) entry which is preliminary data.</text>
</comment>
<gene>
    <name evidence="1" type="ORF">H2198_000142</name>
</gene>
<accession>A0ACC3AL20</accession>
<organism evidence="1 2">
    <name type="scientific">Neophaeococcomyces mojaviensis</name>
    <dbReference type="NCBI Taxonomy" id="3383035"/>
    <lineage>
        <taxon>Eukaryota</taxon>
        <taxon>Fungi</taxon>
        <taxon>Dikarya</taxon>
        <taxon>Ascomycota</taxon>
        <taxon>Pezizomycotina</taxon>
        <taxon>Eurotiomycetes</taxon>
        <taxon>Chaetothyriomycetidae</taxon>
        <taxon>Chaetothyriales</taxon>
        <taxon>Chaetothyriales incertae sedis</taxon>
        <taxon>Neophaeococcomyces</taxon>
    </lineage>
</organism>
<evidence type="ECO:0000313" key="1">
    <source>
        <dbReference type="EMBL" id="KAJ9664796.1"/>
    </source>
</evidence>
<protein>
    <submittedName>
        <fullName evidence="1">Uncharacterized protein</fullName>
    </submittedName>
</protein>
<sequence>MGRRIERTYPGEEDYENHLRAIGVLSDPNDGMSRGGFYHSYILEDMFAPYMMAALKQQGMTVPGVFPGGPKRWHGAPMAAINRGFVVTGAPEMKLPEKE</sequence>
<evidence type="ECO:0000313" key="2">
    <source>
        <dbReference type="Proteomes" id="UP001172386"/>
    </source>
</evidence>
<dbReference type="Proteomes" id="UP001172386">
    <property type="component" value="Unassembled WGS sequence"/>
</dbReference>